<keyword evidence="6" id="KW-0862">Zinc</keyword>
<dbReference type="HOGENOM" id="CLU_002678_37_3_1"/>
<dbReference type="GO" id="GO:0000978">
    <property type="term" value="F:RNA polymerase II cis-regulatory region sequence-specific DNA binding"/>
    <property type="evidence" value="ECO:0007669"/>
    <property type="project" value="TreeGrafter"/>
</dbReference>
<dbReference type="SMART" id="SM00355">
    <property type="entry name" value="ZnF_C2H2"/>
    <property type="match status" value="2"/>
</dbReference>
<evidence type="ECO:0000256" key="6">
    <source>
        <dbReference type="ARBA" id="ARBA00022833"/>
    </source>
</evidence>
<dbReference type="STRING" id="9669.ENSMPUP00000011290"/>
<keyword evidence="3" id="KW-0479">Metal-binding</keyword>
<reference evidence="11" key="1">
    <citation type="submission" date="2024-06" db="UniProtKB">
        <authorList>
            <consortium name="Ensembl"/>
        </authorList>
    </citation>
    <scope>IDENTIFICATION</scope>
</reference>
<evidence type="ECO:0000313" key="11">
    <source>
        <dbReference type="Ensembl" id="ENSMPUP00000011290.1"/>
    </source>
</evidence>
<evidence type="ECO:0000256" key="8">
    <source>
        <dbReference type="PROSITE-ProRule" id="PRU00042"/>
    </source>
</evidence>
<keyword evidence="5 8" id="KW-0863">Zinc-finger</keyword>
<dbReference type="Ensembl" id="ENSMPUT00000011478.1">
    <property type="protein sequence ID" value="ENSMPUP00000011290.1"/>
    <property type="gene ID" value="ENSMPUG00000011382.1"/>
</dbReference>
<sequence length="593" mass="61623">LMEPPLSKRNPPALRLADLATAQARPLQNMTGFPALSSPPAHSHLRATATHLRPRDLSADPGVAITPLGPEHMAQASALGLSPPSVPNPLSGLPLRPALAAGTGFQDPKGGTRGAGGGAALSPGPSGPPRAEPAACVSGPFPPLQASERGGVGGGGFRRLRPERGPFPHAWSKELGGARLPAPSDRGPRGKGRAHGGAEIPGAGGPRPELPSGSAACAGLRFSPGPRGAMPASGPRAASPRRLVCGRGTIGGPPIPTAALSRLGVVPDPGTNEANAPLRPPGRQAVLSPLLPSPAFFLYLLHPSFPTPPPLIPHLPSPGLIASLCRGQCEAAGGEAVRSLPDPGHAGSTEAGELQTTLPVSKGKADYNFVNDAPLNHVNIIEQTILLKISTSCTRGLVLKGMASLRWLEQFQGAMGQRLVNSPFSDCSDPYPAAFWNIGIRNGNQAGEKPFKCEFDGCDRKFANSSDRKKHSHVHTSDKPYYCKIRGCDKSYTHPSSLRKHMKIHCKSPPPSPGALGYSSVGTPVGAPLSPVLDTTRSRSSTLSPQVTNLNEWYVCQASGAPSHLHTPSSNGSTSESEDEEMYGNSEAARTIR</sequence>
<protein>
    <recommendedName>
        <fullName evidence="10">C2H2-type domain-containing protein</fullName>
    </recommendedName>
</protein>
<dbReference type="FunFam" id="3.30.160.60:FF:000041">
    <property type="entry name" value="Zinc finger protein ZIC 1"/>
    <property type="match status" value="1"/>
</dbReference>
<dbReference type="Gene3D" id="3.30.160.60">
    <property type="entry name" value="Classic Zinc Finger"/>
    <property type="match status" value="2"/>
</dbReference>
<accession>M3YIY3</accession>
<dbReference type="PROSITE" id="PS00028">
    <property type="entry name" value="ZINC_FINGER_C2H2_1"/>
    <property type="match status" value="2"/>
</dbReference>
<feature type="region of interest" description="Disordered" evidence="9">
    <location>
        <begin position="97"/>
        <end position="240"/>
    </location>
</feature>
<dbReference type="GO" id="GO:0005634">
    <property type="term" value="C:nucleus"/>
    <property type="evidence" value="ECO:0007669"/>
    <property type="project" value="UniProtKB-SubCell"/>
</dbReference>
<dbReference type="PANTHER" id="PTHR45718">
    <property type="entry name" value="TRANSCRIPTIONAL ACTIVATOR CUBITUS INTERRUPTUS"/>
    <property type="match status" value="1"/>
</dbReference>
<evidence type="ECO:0000256" key="4">
    <source>
        <dbReference type="ARBA" id="ARBA00022737"/>
    </source>
</evidence>
<evidence type="ECO:0000256" key="5">
    <source>
        <dbReference type="ARBA" id="ARBA00022771"/>
    </source>
</evidence>
<keyword evidence="7" id="KW-0539">Nucleus</keyword>
<dbReference type="EMBL" id="AEYP01019625">
    <property type="status" value="NOT_ANNOTATED_CDS"/>
    <property type="molecule type" value="Genomic_DNA"/>
</dbReference>
<feature type="domain" description="C2H2-type" evidence="10">
    <location>
        <begin position="481"/>
        <end position="510"/>
    </location>
</feature>
<dbReference type="PROSITE" id="PS50157">
    <property type="entry name" value="ZINC_FINGER_C2H2_2"/>
    <property type="match status" value="2"/>
</dbReference>
<dbReference type="eggNOG" id="KOG1721">
    <property type="taxonomic scope" value="Eukaryota"/>
</dbReference>
<dbReference type="GeneTree" id="ENSGT00940000154200"/>
<dbReference type="EMBL" id="AEYP01019626">
    <property type="status" value="NOT_ANNOTATED_CDS"/>
    <property type="molecule type" value="Genomic_DNA"/>
</dbReference>
<dbReference type="GO" id="GO:0000981">
    <property type="term" value="F:DNA-binding transcription factor activity, RNA polymerase II-specific"/>
    <property type="evidence" value="ECO:0007669"/>
    <property type="project" value="TreeGrafter"/>
</dbReference>
<evidence type="ECO:0000256" key="2">
    <source>
        <dbReference type="ARBA" id="ARBA00010831"/>
    </source>
</evidence>
<dbReference type="InterPro" id="IPR036236">
    <property type="entry name" value="Znf_C2H2_sf"/>
</dbReference>
<keyword evidence="4" id="KW-0677">Repeat</keyword>
<feature type="domain" description="C2H2-type" evidence="10">
    <location>
        <begin position="451"/>
        <end position="480"/>
    </location>
</feature>
<evidence type="ECO:0000256" key="3">
    <source>
        <dbReference type="ARBA" id="ARBA00022723"/>
    </source>
</evidence>
<dbReference type="InterPro" id="IPR013087">
    <property type="entry name" value="Znf_C2H2_type"/>
</dbReference>
<comment type="similarity">
    <text evidence="2">Belongs to the GLI C2H2-type zinc-finger protein family.</text>
</comment>
<dbReference type="SUPFAM" id="SSF57667">
    <property type="entry name" value="beta-beta-alpha zinc fingers"/>
    <property type="match status" value="1"/>
</dbReference>
<dbReference type="OMA" id="QPLQNMT"/>
<dbReference type="FunFam" id="3.30.160.60:FF:000039">
    <property type="entry name" value="Zinc finger protein ZIC 1"/>
    <property type="match status" value="1"/>
</dbReference>
<dbReference type="InterPro" id="IPR043359">
    <property type="entry name" value="GLI-like"/>
</dbReference>
<dbReference type="InParanoid" id="M3YIY3"/>
<feature type="compositionally biased region" description="Polar residues" evidence="9">
    <location>
        <begin position="566"/>
        <end position="575"/>
    </location>
</feature>
<feature type="region of interest" description="Disordered" evidence="9">
    <location>
        <begin position="561"/>
        <end position="593"/>
    </location>
</feature>
<organism evidence="11">
    <name type="scientific">Mustela putorius furo</name>
    <name type="common">European domestic ferret</name>
    <name type="synonym">Mustela furo</name>
    <dbReference type="NCBI Taxonomy" id="9669"/>
    <lineage>
        <taxon>Eukaryota</taxon>
        <taxon>Metazoa</taxon>
        <taxon>Chordata</taxon>
        <taxon>Craniata</taxon>
        <taxon>Vertebrata</taxon>
        <taxon>Euteleostomi</taxon>
        <taxon>Mammalia</taxon>
        <taxon>Eutheria</taxon>
        <taxon>Laurasiatheria</taxon>
        <taxon>Carnivora</taxon>
        <taxon>Caniformia</taxon>
        <taxon>Musteloidea</taxon>
        <taxon>Mustelidae</taxon>
        <taxon>Mustelinae</taxon>
        <taxon>Mustela</taxon>
    </lineage>
</organism>
<evidence type="ECO:0000256" key="1">
    <source>
        <dbReference type="ARBA" id="ARBA00004123"/>
    </source>
</evidence>
<evidence type="ECO:0000256" key="9">
    <source>
        <dbReference type="SAM" id="MobiDB-lite"/>
    </source>
</evidence>
<dbReference type="Pfam" id="PF00096">
    <property type="entry name" value="zf-C2H2"/>
    <property type="match status" value="1"/>
</dbReference>
<dbReference type="PANTHER" id="PTHR45718:SF4">
    <property type="entry name" value="TRANSCRIPTIONAL ACTIVATOR CUBITUS INTERRUPTUS"/>
    <property type="match status" value="1"/>
</dbReference>
<evidence type="ECO:0000259" key="10">
    <source>
        <dbReference type="PROSITE" id="PS50157"/>
    </source>
</evidence>
<name>M3YIY3_MUSPF</name>
<comment type="subcellular location">
    <subcellularLocation>
        <location evidence="1">Nucleus</location>
    </subcellularLocation>
</comment>
<dbReference type="GO" id="GO:0008270">
    <property type="term" value="F:zinc ion binding"/>
    <property type="evidence" value="ECO:0007669"/>
    <property type="project" value="UniProtKB-KW"/>
</dbReference>
<evidence type="ECO:0000256" key="7">
    <source>
        <dbReference type="ARBA" id="ARBA00023242"/>
    </source>
</evidence>
<dbReference type="AlphaFoldDB" id="M3YIY3"/>
<proteinExistence type="inferred from homology"/>